<dbReference type="InterPro" id="IPR011234">
    <property type="entry name" value="Fumarylacetoacetase-like_C"/>
</dbReference>
<proteinExistence type="inferred from homology"/>
<dbReference type="InterPro" id="IPR051121">
    <property type="entry name" value="FAH"/>
</dbReference>
<comment type="caution">
    <text evidence="4">The sequence shown here is derived from an EMBL/GenBank/DDBJ whole genome shotgun (WGS) entry which is preliminary data.</text>
</comment>
<dbReference type="InterPro" id="IPR036663">
    <property type="entry name" value="Fumarylacetoacetase_C_sf"/>
</dbReference>
<dbReference type="EMBL" id="LGTW01000009">
    <property type="protein sequence ID" value="KWX23369.1"/>
    <property type="molecule type" value="Genomic_DNA"/>
</dbReference>
<evidence type="ECO:0000259" key="3">
    <source>
        <dbReference type="Pfam" id="PF01557"/>
    </source>
</evidence>
<dbReference type="PATRIC" id="fig|59750.3.peg.7190"/>
<dbReference type="PANTHER" id="PTHR42796:SF7">
    <property type="entry name" value="2-DEHYDRO-3-DEOXY-D-ARABINONATE DEHYDRATASE"/>
    <property type="match status" value="1"/>
</dbReference>
<dbReference type="PANTHER" id="PTHR42796">
    <property type="entry name" value="FUMARYLACETOACETATE HYDROLASE DOMAIN-CONTAINING PROTEIN 2A-RELATED"/>
    <property type="match status" value="1"/>
</dbReference>
<name>A0A132PM04_9MYCO</name>
<comment type="similarity">
    <text evidence="1">Belongs to the FAH family.</text>
</comment>
<dbReference type="AlphaFoldDB" id="A0A132PM04"/>
<dbReference type="Pfam" id="PF01557">
    <property type="entry name" value="FAA_hydrolase"/>
    <property type="match status" value="1"/>
</dbReference>
<protein>
    <submittedName>
        <fullName evidence="4">Fumarylacetoacetate hydrolase</fullName>
    </submittedName>
</protein>
<evidence type="ECO:0000313" key="5">
    <source>
        <dbReference type="Proteomes" id="UP000070612"/>
    </source>
</evidence>
<evidence type="ECO:0000256" key="1">
    <source>
        <dbReference type="ARBA" id="ARBA00010211"/>
    </source>
</evidence>
<keyword evidence="5" id="KW-1185">Reference proteome</keyword>
<dbReference type="Proteomes" id="UP000070612">
    <property type="component" value="Unassembled WGS sequence"/>
</dbReference>
<dbReference type="GO" id="GO:0016787">
    <property type="term" value="F:hydrolase activity"/>
    <property type="evidence" value="ECO:0007669"/>
    <property type="project" value="UniProtKB-KW"/>
</dbReference>
<reference evidence="4 5" key="1">
    <citation type="submission" date="2015-07" db="EMBL/GenBank/DDBJ databases">
        <title>A draft genome sequence of Mycobacterium wolinskyi.</title>
        <authorList>
            <person name="de Man T.J."/>
            <person name="Perry K.A."/>
            <person name="Coulliette A.D."/>
            <person name="Jensen B."/>
            <person name="Toney N.C."/>
            <person name="Limbago B.M."/>
            <person name="Noble-Wang J."/>
        </authorList>
    </citation>
    <scope>NUCLEOTIDE SEQUENCE [LARGE SCALE GENOMIC DNA]</scope>
    <source>
        <strain evidence="4 5">CDC_01</strain>
    </source>
</reference>
<feature type="domain" description="Fumarylacetoacetase-like C-terminal" evidence="3">
    <location>
        <begin position="223"/>
        <end position="365"/>
    </location>
</feature>
<gene>
    <name evidence="4" type="ORF">AFM11_15375</name>
</gene>
<organism evidence="4 5">
    <name type="scientific">Mycolicibacterium wolinskyi</name>
    <dbReference type="NCBI Taxonomy" id="59750"/>
    <lineage>
        <taxon>Bacteria</taxon>
        <taxon>Bacillati</taxon>
        <taxon>Actinomycetota</taxon>
        <taxon>Actinomycetes</taxon>
        <taxon>Mycobacteriales</taxon>
        <taxon>Mycobacteriaceae</taxon>
        <taxon>Mycolicibacterium</taxon>
    </lineage>
</organism>
<evidence type="ECO:0000313" key="4">
    <source>
        <dbReference type="EMBL" id="KWX23369.1"/>
    </source>
</evidence>
<dbReference type="GO" id="GO:0044281">
    <property type="term" value="P:small molecule metabolic process"/>
    <property type="evidence" value="ECO:0007669"/>
    <property type="project" value="UniProtKB-ARBA"/>
</dbReference>
<sequence>MTAWPPDAQTCLPVDNERATLVGRVFGPEGPCVVTVRDRAVVDISSTFATVRDLAEHEQPAAAVNAAEGRVLGSVADILAATPVEHRTTAGVYLLSPIDLQTVKAAGVTFVVSMVERVIEERCGGNSARAAEMRVQMADLIGGDFDELRPGSAEAARLKEAMVAAGTWSQYLEVGFGPDAEIFTKASPMSTVGTAMDVGIHPGSLWNNPEPEVVLLVSSSGRIVGATLGNDVNLRDFEGRSALLLSKAKDNNASAALGPFIRLFDDTFTLDDVRETVVRLDVRGTDEFILHGTSSMNEISRDPEDLVQQMMGSTHQYPDGAVLFLGTMFAPVQDRGADGQGFTHHLDDVVAISASHFGTLVNRVRTSDVCERWTFGIADLMRSLAARGLL</sequence>
<evidence type="ECO:0000256" key="2">
    <source>
        <dbReference type="ARBA" id="ARBA00022723"/>
    </source>
</evidence>
<keyword evidence="4" id="KW-0378">Hydrolase</keyword>
<dbReference type="GO" id="GO:0046872">
    <property type="term" value="F:metal ion binding"/>
    <property type="evidence" value="ECO:0007669"/>
    <property type="project" value="UniProtKB-KW"/>
</dbReference>
<dbReference type="Gene3D" id="3.90.850.10">
    <property type="entry name" value="Fumarylacetoacetase-like, C-terminal domain"/>
    <property type="match status" value="1"/>
</dbReference>
<accession>A0A132PM04</accession>
<keyword evidence="2" id="KW-0479">Metal-binding</keyword>
<dbReference type="SUPFAM" id="SSF56529">
    <property type="entry name" value="FAH"/>
    <property type="match status" value="1"/>
</dbReference>